<evidence type="ECO:0000313" key="3">
    <source>
        <dbReference type="EMBL" id="TWT60403.1"/>
    </source>
</evidence>
<evidence type="ECO:0000256" key="1">
    <source>
        <dbReference type="SAM" id="SignalP"/>
    </source>
</evidence>
<dbReference type="SUPFAM" id="SSF56219">
    <property type="entry name" value="DNase I-like"/>
    <property type="match status" value="1"/>
</dbReference>
<feature type="domain" description="Endonuclease/exonuclease/phosphatase" evidence="2">
    <location>
        <begin position="30"/>
        <end position="311"/>
    </location>
</feature>
<organism evidence="3 4">
    <name type="scientific">Rubinisphaera italica</name>
    <dbReference type="NCBI Taxonomy" id="2527969"/>
    <lineage>
        <taxon>Bacteria</taxon>
        <taxon>Pseudomonadati</taxon>
        <taxon>Planctomycetota</taxon>
        <taxon>Planctomycetia</taxon>
        <taxon>Planctomycetales</taxon>
        <taxon>Planctomycetaceae</taxon>
        <taxon>Rubinisphaera</taxon>
    </lineage>
</organism>
<sequence precursor="true">MSRLLLLLSCLITLFALTACSQQSPAQEITIGFWNVQNLLDQHDDPLLPYDEKHSPSSVQERLGKDAEVIRSLDADIIGLAEVENASILKRLVTGYLSKNGYDYYALLEGDDPRGIDCAIISRFPFLVRSVDIPDLPRDLLVARFASKGTPFYVVVCHWKSRRDGSHEDVRMTCAKASAICVKEIITKYEGRAVPVVLVGDFNDTPQNQSLKYLEQQGLTNTMLSIPENARWTIGYFNRDENNMDLDCFDQVLINSSAKQGDILRWKSTKVHRPKFMINDRRAFNGVKIPLPIDDYKERIGYSDHFPVIATFELVQPE</sequence>
<dbReference type="PANTHER" id="PTHR42834">
    <property type="entry name" value="ENDONUCLEASE/EXONUCLEASE/PHOSPHATASE FAMILY PROTEIN (AFU_ORTHOLOGUE AFUA_3G09210)"/>
    <property type="match status" value="1"/>
</dbReference>
<dbReference type="Gene3D" id="3.60.10.10">
    <property type="entry name" value="Endonuclease/exonuclease/phosphatase"/>
    <property type="match status" value="1"/>
</dbReference>
<dbReference type="RefSeq" id="WP_146502533.1">
    <property type="nucleotide sequence ID" value="NZ_SJPG01000001.1"/>
</dbReference>
<keyword evidence="3" id="KW-0378">Hydrolase</keyword>
<comment type="caution">
    <text evidence="3">The sequence shown here is derived from an EMBL/GenBank/DDBJ whole genome shotgun (WGS) entry which is preliminary data.</text>
</comment>
<keyword evidence="3" id="KW-0255">Endonuclease</keyword>
<feature type="signal peptide" evidence="1">
    <location>
        <begin position="1"/>
        <end position="26"/>
    </location>
</feature>
<keyword evidence="1" id="KW-0732">Signal</keyword>
<keyword evidence="4" id="KW-1185">Reference proteome</keyword>
<evidence type="ECO:0000259" key="2">
    <source>
        <dbReference type="Pfam" id="PF19580"/>
    </source>
</evidence>
<keyword evidence="3" id="KW-0540">Nuclease</keyword>
<dbReference type="EMBL" id="SJPG01000001">
    <property type="protein sequence ID" value="TWT60403.1"/>
    <property type="molecule type" value="Genomic_DNA"/>
</dbReference>
<protein>
    <submittedName>
        <fullName evidence="3">Endonuclease/Exonuclease/phosphatase family protein</fullName>
    </submittedName>
</protein>
<feature type="chain" id="PRO_5022816735" evidence="1">
    <location>
        <begin position="27"/>
        <end position="318"/>
    </location>
</feature>
<evidence type="ECO:0000313" key="4">
    <source>
        <dbReference type="Proteomes" id="UP000316095"/>
    </source>
</evidence>
<proteinExistence type="predicted"/>
<dbReference type="InterPro" id="IPR036691">
    <property type="entry name" value="Endo/exonu/phosph_ase_sf"/>
</dbReference>
<dbReference type="GO" id="GO:0004527">
    <property type="term" value="F:exonuclease activity"/>
    <property type="evidence" value="ECO:0007669"/>
    <property type="project" value="UniProtKB-KW"/>
</dbReference>
<dbReference type="InterPro" id="IPR005135">
    <property type="entry name" value="Endo/exonuclease/phosphatase"/>
</dbReference>
<dbReference type="Pfam" id="PF19580">
    <property type="entry name" value="Exo_endo_phos_3"/>
    <property type="match status" value="1"/>
</dbReference>
<dbReference type="OrthoDB" id="9802724at2"/>
<name>A0A5C5XDM0_9PLAN</name>
<dbReference type="Proteomes" id="UP000316095">
    <property type="component" value="Unassembled WGS sequence"/>
</dbReference>
<dbReference type="PROSITE" id="PS51257">
    <property type="entry name" value="PROKAR_LIPOPROTEIN"/>
    <property type="match status" value="1"/>
</dbReference>
<reference evidence="3 4" key="1">
    <citation type="submission" date="2019-02" db="EMBL/GenBank/DDBJ databases">
        <title>Deep-cultivation of Planctomycetes and their phenomic and genomic characterization uncovers novel biology.</title>
        <authorList>
            <person name="Wiegand S."/>
            <person name="Jogler M."/>
            <person name="Boedeker C."/>
            <person name="Pinto D."/>
            <person name="Vollmers J."/>
            <person name="Rivas-Marin E."/>
            <person name="Kohn T."/>
            <person name="Peeters S.H."/>
            <person name="Heuer A."/>
            <person name="Rast P."/>
            <person name="Oberbeckmann S."/>
            <person name="Bunk B."/>
            <person name="Jeske O."/>
            <person name="Meyerdierks A."/>
            <person name="Storesund J.E."/>
            <person name="Kallscheuer N."/>
            <person name="Luecker S."/>
            <person name="Lage O.M."/>
            <person name="Pohl T."/>
            <person name="Merkel B.J."/>
            <person name="Hornburger P."/>
            <person name="Mueller R.-W."/>
            <person name="Bruemmer F."/>
            <person name="Labrenz M."/>
            <person name="Spormann A.M."/>
            <person name="Op Den Camp H."/>
            <person name="Overmann J."/>
            <person name="Amann R."/>
            <person name="Jetten M.S.M."/>
            <person name="Mascher T."/>
            <person name="Medema M.H."/>
            <person name="Devos D.P."/>
            <person name="Kaster A.-K."/>
            <person name="Ovreas L."/>
            <person name="Rohde M."/>
            <person name="Galperin M.Y."/>
            <person name="Jogler C."/>
        </authorList>
    </citation>
    <scope>NUCLEOTIDE SEQUENCE [LARGE SCALE GENOMIC DNA]</scope>
    <source>
        <strain evidence="3 4">Pan54</strain>
    </source>
</reference>
<gene>
    <name evidence="3" type="ORF">Pan54_11170</name>
</gene>
<dbReference type="GO" id="GO:0004519">
    <property type="term" value="F:endonuclease activity"/>
    <property type="evidence" value="ECO:0007669"/>
    <property type="project" value="UniProtKB-KW"/>
</dbReference>
<dbReference type="PANTHER" id="PTHR42834:SF1">
    <property type="entry name" value="ENDONUCLEASE_EXONUCLEASE_PHOSPHATASE FAMILY PROTEIN (AFU_ORTHOLOGUE AFUA_3G09210)"/>
    <property type="match status" value="1"/>
</dbReference>
<keyword evidence="3" id="KW-0269">Exonuclease</keyword>
<dbReference type="AlphaFoldDB" id="A0A5C5XDM0"/>
<accession>A0A5C5XDM0</accession>